<dbReference type="EMBL" id="QJNS01000320">
    <property type="protein sequence ID" value="RYO79642.1"/>
    <property type="molecule type" value="Genomic_DNA"/>
</dbReference>
<evidence type="ECO:0000256" key="2">
    <source>
        <dbReference type="SAM" id="MobiDB-lite"/>
    </source>
</evidence>
<proteinExistence type="predicted"/>
<organism evidence="4 5">
    <name type="scientific">Monosporascus cannonballus</name>
    <dbReference type="NCBI Taxonomy" id="155416"/>
    <lineage>
        <taxon>Eukaryota</taxon>
        <taxon>Fungi</taxon>
        <taxon>Dikarya</taxon>
        <taxon>Ascomycota</taxon>
        <taxon>Pezizomycotina</taxon>
        <taxon>Sordariomycetes</taxon>
        <taxon>Xylariomycetidae</taxon>
        <taxon>Xylariales</taxon>
        <taxon>Xylariales incertae sedis</taxon>
        <taxon>Monosporascus</taxon>
    </lineage>
</organism>
<dbReference type="Proteomes" id="UP000294003">
    <property type="component" value="Unassembled WGS sequence"/>
</dbReference>
<evidence type="ECO:0000256" key="1">
    <source>
        <dbReference type="PROSITE-ProRule" id="PRU10141"/>
    </source>
</evidence>
<protein>
    <recommendedName>
        <fullName evidence="3">Protein kinase domain-containing protein</fullName>
    </recommendedName>
</protein>
<feature type="domain" description="Protein kinase" evidence="3">
    <location>
        <begin position="77"/>
        <end position="409"/>
    </location>
</feature>
<comment type="caution">
    <text evidence="4">The sequence shown here is derived from an EMBL/GenBank/DDBJ whole genome shotgun (WGS) entry which is preliminary data.</text>
</comment>
<feature type="compositionally biased region" description="Basic residues" evidence="2">
    <location>
        <begin position="201"/>
        <end position="213"/>
    </location>
</feature>
<feature type="binding site" evidence="1">
    <location>
        <position position="113"/>
    </location>
    <ligand>
        <name>ATP</name>
        <dbReference type="ChEBI" id="CHEBI:30616"/>
    </ligand>
</feature>
<evidence type="ECO:0000313" key="4">
    <source>
        <dbReference type="EMBL" id="RYO79642.1"/>
    </source>
</evidence>
<dbReference type="SUPFAM" id="SSF56112">
    <property type="entry name" value="Protein kinase-like (PK-like)"/>
    <property type="match status" value="1"/>
</dbReference>
<sequence length="409" mass="46144">MSAPDPKVPILPGQGGRGPIAGKRDSWDPEKWQRDPNRIDLDSINCEGEIPDDNVVAGGAWRLLSETKRWFGGPPKFDYQKCLGYGGMGLALHYKYSNPRVGGGSEDGDCVLKVSLEGGKDKNIRDEIRATKKLTRAYHSVQMIDPPSVGRPARVLPEEELSSDDSSVPAESSADEAEYEEPPERRRRKDMTPYERAGKLSTHRVQQRRRKLAIKAQETRLRAGAAARERKRSLRTRGKGKEPARPDDEDADADAGTEDHDYIVLEYMKSGDLANMLYRLNEQDEKAPNRVLWSFFLCLIRGCIGMAWYPRRFHPQRGNNPDQDLIEQIPVAGSVEEGCMKRMVHFDIDPKNSMVCFRSSRRWLLTFIRVLIGSVDDPSGGPGSEHRFVPRIKIADFGLADEVKTQKRE</sequence>
<dbReference type="Gene3D" id="1.10.510.10">
    <property type="entry name" value="Transferase(Phosphotransferase) domain 1"/>
    <property type="match status" value="1"/>
</dbReference>
<dbReference type="InterPro" id="IPR017441">
    <property type="entry name" value="Protein_kinase_ATP_BS"/>
</dbReference>
<dbReference type="InterPro" id="IPR011009">
    <property type="entry name" value="Kinase-like_dom_sf"/>
</dbReference>
<evidence type="ECO:0000259" key="3">
    <source>
        <dbReference type="PROSITE" id="PS50011"/>
    </source>
</evidence>
<gene>
    <name evidence="4" type="ORF">DL762_008082</name>
</gene>
<keyword evidence="5" id="KW-1185">Reference proteome</keyword>
<feature type="region of interest" description="Disordered" evidence="2">
    <location>
        <begin position="158"/>
        <end position="256"/>
    </location>
</feature>
<keyword evidence="1" id="KW-0547">Nucleotide-binding</keyword>
<dbReference type="InterPro" id="IPR000719">
    <property type="entry name" value="Prot_kinase_dom"/>
</dbReference>
<feature type="compositionally biased region" description="Basic residues" evidence="2">
    <location>
        <begin position="229"/>
        <end position="238"/>
    </location>
</feature>
<feature type="compositionally biased region" description="Acidic residues" evidence="2">
    <location>
        <begin position="247"/>
        <end position="256"/>
    </location>
</feature>
<dbReference type="PROSITE" id="PS00107">
    <property type="entry name" value="PROTEIN_KINASE_ATP"/>
    <property type="match status" value="1"/>
</dbReference>
<accession>A0ABY0GXG7</accession>
<name>A0ABY0GXG7_9PEZI</name>
<evidence type="ECO:0000313" key="5">
    <source>
        <dbReference type="Proteomes" id="UP000294003"/>
    </source>
</evidence>
<reference evidence="4 5" key="1">
    <citation type="submission" date="2018-06" db="EMBL/GenBank/DDBJ databases">
        <title>Complete Genomes of Monosporascus.</title>
        <authorList>
            <person name="Robinson A.J."/>
            <person name="Natvig D.O."/>
        </authorList>
    </citation>
    <scope>NUCLEOTIDE SEQUENCE [LARGE SCALE GENOMIC DNA]</scope>
    <source>
        <strain evidence="4 5">CBS 609.92</strain>
    </source>
</reference>
<feature type="compositionally biased region" description="Basic and acidic residues" evidence="2">
    <location>
        <begin position="22"/>
        <end position="36"/>
    </location>
</feature>
<dbReference type="PROSITE" id="PS50011">
    <property type="entry name" value="PROTEIN_KINASE_DOM"/>
    <property type="match status" value="1"/>
</dbReference>
<keyword evidence="1" id="KW-0067">ATP-binding</keyword>
<feature type="region of interest" description="Disordered" evidence="2">
    <location>
        <begin position="1"/>
        <end position="36"/>
    </location>
</feature>